<dbReference type="GO" id="GO:0005737">
    <property type="term" value="C:cytoplasm"/>
    <property type="evidence" value="ECO:0007669"/>
    <property type="project" value="UniProtKB-SubCell"/>
</dbReference>
<dbReference type="PANTHER" id="PTHR22692:SF26">
    <property type="entry name" value="SH3 DOMAIN-CONTAINING PROTEIN"/>
    <property type="match status" value="1"/>
</dbReference>
<dbReference type="AlphaFoldDB" id="A0A1V9XRV2"/>
<dbReference type="InterPro" id="IPR051567">
    <property type="entry name" value="Unconventional_Myosin_ATPase"/>
</dbReference>
<sequence length="272" mass="31374">MPLSRDEYILDVTTELLKNDHVFYLIFCRSVWYYSLRLDNQLYIEVIFNQVAPDYLEGLLLVTVDDTLTEPSVTDIAHIAALLHRAANMQHMPTKDEVKYLLPKPVLPMKEIKPPEWVQMVQCHWPRAMTVTTTEAKAECLAILQGWPLFGSCFFNVKWMRSENTANEQVLALNRDGVHFLDVQTHETVWMQPFSEVISTRKVQAEDGTLFLDMKCGNLMQQKITRIQTEQAHEISRLVRQYINIEQGLQGRTGPGGEHNAMGTQNMTLTRH</sequence>
<dbReference type="InterPro" id="IPR011993">
    <property type="entry name" value="PH-like_dom_sf"/>
</dbReference>
<name>A0A1V9XRV2_9ACAR</name>
<proteinExistence type="predicted"/>
<dbReference type="Gene3D" id="2.30.29.30">
    <property type="entry name" value="Pleckstrin-homology domain (PH domain)/Phosphotyrosine-binding domain (PTB)"/>
    <property type="match status" value="1"/>
</dbReference>
<keyword evidence="4" id="KW-1185">Reference proteome</keyword>
<dbReference type="PANTHER" id="PTHR22692">
    <property type="entry name" value="MYOSIN VII, XV"/>
    <property type="match status" value="1"/>
</dbReference>
<dbReference type="OrthoDB" id="8182952at2759"/>
<feature type="domain" description="FERM" evidence="2">
    <location>
        <begin position="1"/>
        <end position="250"/>
    </location>
</feature>
<evidence type="ECO:0000256" key="1">
    <source>
        <dbReference type="SAM" id="MobiDB-lite"/>
    </source>
</evidence>
<evidence type="ECO:0000313" key="3">
    <source>
        <dbReference type="EMBL" id="OQR76234.1"/>
    </source>
</evidence>
<dbReference type="PROSITE" id="PS50057">
    <property type="entry name" value="FERM_3"/>
    <property type="match status" value="1"/>
</dbReference>
<dbReference type="SUPFAM" id="SSF50729">
    <property type="entry name" value="PH domain-like"/>
    <property type="match status" value="1"/>
</dbReference>
<dbReference type="InterPro" id="IPR002404">
    <property type="entry name" value="IRS_PTB"/>
</dbReference>
<dbReference type="Pfam" id="PF00373">
    <property type="entry name" value="FERM_M"/>
    <property type="match status" value="1"/>
</dbReference>
<dbReference type="InterPro" id="IPR035963">
    <property type="entry name" value="FERM_2"/>
</dbReference>
<dbReference type="InterPro" id="IPR041795">
    <property type="entry name" value="MyoXV_FERM_C"/>
</dbReference>
<feature type="region of interest" description="Disordered" evidence="1">
    <location>
        <begin position="249"/>
        <end position="272"/>
    </location>
</feature>
<feature type="compositionally biased region" description="Polar residues" evidence="1">
    <location>
        <begin position="262"/>
        <end position="272"/>
    </location>
</feature>
<dbReference type="CDD" id="cd14473">
    <property type="entry name" value="FERM_B-lobe"/>
    <property type="match status" value="1"/>
</dbReference>
<dbReference type="InParanoid" id="A0A1V9XRV2"/>
<dbReference type="InterPro" id="IPR019748">
    <property type="entry name" value="FERM_central"/>
</dbReference>
<protein>
    <submittedName>
        <fullName evidence="3">Unconventional myosin-XV-like</fullName>
    </submittedName>
</protein>
<comment type="caution">
    <text evidence="3">The sequence shown here is derived from an EMBL/GenBank/DDBJ whole genome shotgun (WGS) entry which is preliminary data.</text>
</comment>
<gene>
    <name evidence="3" type="ORF">BIW11_03118</name>
</gene>
<organism evidence="3 4">
    <name type="scientific">Tropilaelaps mercedesae</name>
    <dbReference type="NCBI Taxonomy" id="418985"/>
    <lineage>
        <taxon>Eukaryota</taxon>
        <taxon>Metazoa</taxon>
        <taxon>Ecdysozoa</taxon>
        <taxon>Arthropoda</taxon>
        <taxon>Chelicerata</taxon>
        <taxon>Arachnida</taxon>
        <taxon>Acari</taxon>
        <taxon>Parasitiformes</taxon>
        <taxon>Mesostigmata</taxon>
        <taxon>Gamasina</taxon>
        <taxon>Dermanyssoidea</taxon>
        <taxon>Laelapidae</taxon>
        <taxon>Tropilaelaps</taxon>
    </lineage>
</organism>
<evidence type="ECO:0000313" key="4">
    <source>
        <dbReference type="Proteomes" id="UP000192247"/>
    </source>
</evidence>
<evidence type="ECO:0000259" key="2">
    <source>
        <dbReference type="PROSITE" id="PS50057"/>
    </source>
</evidence>
<dbReference type="InterPro" id="IPR000299">
    <property type="entry name" value="FERM_domain"/>
</dbReference>
<dbReference type="EMBL" id="MNPL01005117">
    <property type="protein sequence ID" value="OQR76234.1"/>
    <property type="molecule type" value="Genomic_DNA"/>
</dbReference>
<dbReference type="SUPFAM" id="SSF47031">
    <property type="entry name" value="Second domain of FERM"/>
    <property type="match status" value="1"/>
</dbReference>
<dbReference type="Proteomes" id="UP000192247">
    <property type="component" value="Unassembled WGS sequence"/>
</dbReference>
<dbReference type="CDD" id="cd13201">
    <property type="entry name" value="FERM_C_MyoXV"/>
    <property type="match status" value="1"/>
</dbReference>
<reference evidence="3" key="1">
    <citation type="journal article" date="2017" name="Gigascience">
        <title>Draft genome of the honey bee ectoparasitic mite, Tropilaelaps mercedesae, is shaped by the parasitic life history.</title>
        <authorList>
            <person name="Dong X."/>
            <person name="Armstrong S.D."/>
            <person name="Xia D."/>
            <person name="Makepeace B.L."/>
            <person name="Darby A.C."/>
            <person name="Kadowaki T."/>
        </authorList>
    </citation>
    <scope>NUCLEOTIDE SEQUENCE [LARGE SCALE GENOMIC DNA]</scope>
    <source>
        <strain evidence="3">Wuxi-XJTLU</strain>
    </source>
</reference>
<accession>A0A1V9XRV2</accession>
<dbReference type="Pfam" id="PF02174">
    <property type="entry name" value="IRS"/>
    <property type="match status" value="1"/>
</dbReference>
<dbReference type="STRING" id="418985.A0A1V9XRV2"/>